<keyword evidence="1" id="KW-0472">Membrane</keyword>
<evidence type="ECO:0000256" key="1">
    <source>
        <dbReference type="SAM" id="Phobius"/>
    </source>
</evidence>
<protein>
    <submittedName>
        <fullName evidence="2">ATP synthase F0 subunit 8</fullName>
    </submittedName>
</protein>
<name>C7BG51_9ANNE</name>
<keyword evidence="1" id="KW-0812">Transmembrane</keyword>
<geneLocation type="mitochondrion" evidence="2"/>
<organism evidence="2">
    <name type="scientific">Endomyzostoma sp. MZ-2009</name>
    <dbReference type="NCBI Taxonomy" id="644517"/>
    <lineage>
        <taxon>Eukaryota</taxon>
        <taxon>Metazoa</taxon>
        <taxon>Spiralia</taxon>
        <taxon>Lophotrochozoa</taxon>
        <taxon>Annelida</taxon>
        <taxon>Myzostomida</taxon>
        <taxon>Endomyzostomatidae</taxon>
        <taxon>Endomyzostoma</taxon>
    </lineage>
</organism>
<accession>C7BG51</accession>
<evidence type="ECO:0000313" key="2">
    <source>
        <dbReference type="EMBL" id="ACR55899.1"/>
    </source>
</evidence>
<sequence length="40" mass="5019">MPQLAPMNWMLVLTLLMMLMMMMKSTMWWNYSYHFPKLNY</sequence>
<keyword evidence="1" id="KW-1133">Transmembrane helix</keyword>
<dbReference type="AlphaFoldDB" id="C7BG51"/>
<proteinExistence type="predicted"/>
<keyword evidence="2" id="KW-0496">Mitochondrion</keyword>
<reference evidence="2" key="2">
    <citation type="submission" date="2009-04" db="EMBL/GenBank/DDBJ databases">
        <title>Two group II introns and their evolutionary origins in Endomyzostoma (Myzostomida) mitochondrial genome.</title>
        <authorList>
            <person name="Zhong M."/>
            <person name="Bleidorn C."/>
            <person name="Halanych K.M."/>
        </authorList>
    </citation>
    <scope>NUCLEOTIDE SEQUENCE</scope>
</reference>
<gene>
    <name evidence="2" type="primary">atp8</name>
</gene>
<dbReference type="EMBL" id="FJ975144">
    <property type="protein sequence ID" value="ACR55899.1"/>
    <property type="molecule type" value="Genomic_DNA"/>
</dbReference>
<feature type="transmembrane region" description="Helical" evidence="1">
    <location>
        <begin position="6"/>
        <end position="23"/>
    </location>
</feature>
<reference evidence="2" key="1">
    <citation type="journal article" date="2009" name="BMC Evol. Biol.">
        <title>On the phylogenetic position of Myzostomida: can 77 genes get it wrong?</title>
        <authorList>
            <person name="Bleidorn C."/>
            <person name="Podsiadlowski L."/>
            <person name="Zhong M."/>
            <person name="Eeckhaut I."/>
            <person name="Hartmann S."/>
            <person name="Halanych K.M."/>
            <person name="Tiedemann R."/>
        </authorList>
    </citation>
    <scope>NUCLEOTIDE SEQUENCE</scope>
</reference>